<feature type="chain" id="PRO_5047476879" evidence="1">
    <location>
        <begin position="23"/>
        <end position="178"/>
    </location>
</feature>
<evidence type="ECO:0000313" key="3">
    <source>
        <dbReference type="Proteomes" id="UP000185622"/>
    </source>
</evidence>
<evidence type="ECO:0000313" key="2">
    <source>
        <dbReference type="EMBL" id="AQS46465.1"/>
    </source>
</evidence>
<dbReference type="Proteomes" id="UP000185622">
    <property type="component" value="Chromosome"/>
</dbReference>
<protein>
    <submittedName>
        <fullName evidence="2">Uncharacterized protein</fullName>
    </submittedName>
</protein>
<sequence>MTRLSLAFAVASLAVSALPAFAFDSADRNAVTQEVAGFTKAVEEKDYSVFFDTVPPKMMQAIADQTGVPKEQLEEIMRKQINDAMASVTIDEFEMNTNEMKTGETSSGRAYAQIPTSTVMEVPDMGKVRSTNTTLALQDGEEWYLVRIDSPTQIAVLRKVYPDFEGIEFPKGTMQAVR</sequence>
<organism evidence="2 3">
    <name type="scientific">Thioclava nitratireducens</name>
    <dbReference type="NCBI Taxonomy" id="1915078"/>
    <lineage>
        <taxon>Bacteria</taxon>
        <taxon>Pseudomonadati</taxon>
        <taxon>Pseudomonadota</taxon>
        <taxon>Alphaproteobacteria</taxon>
        <taxon>Rhodobacterales</taxon>
        <taxon>Paracoccaceae</taxon>
        <taxon>Thioclava</taxon>
    </lineage>
</organism>
<accession>A0ABN4X1V5</accession>
<gene>
    <name evidence="2" type="ORF">BMG03_00635</name>
</gene>
<name>A0ABN4X1V5_9RHOB</name>
<dbReference type="RefSeq" id="WP_075775371.1">
    <property type="nucleotide sequence ID" value="NZ_CP019437.1"/>
</dbReference>
<reference evidence="2 3" key="1">
    <citation type="submission" date="2017-01" db="EMBL/GenBank/DDBJ databases">
        <title>The complete genome sequence of a sulfur-oxidizing marine bacterium Thioclava sp. 25B10_4T.</title>
        <authorList>
            <person name="Liu Y."/>
            <person name="Lai Q."/>
            <person name="Shao Z."/>
        </authorList>
    </citation>
    <scope>NUCLEOTIDE SEQUENCE [LARGE SCALE GENOMIC DNA]</scope>
    <source>
        <strain evidence="2 3">25B10_4</strain>
    </source>
</reference>
<proteinExistence type="predicted"/>
<dbReference type="EMBL" id="CP019437">
    <property type="protein sequence ID" value="AQS46465.1"/>
    <property type="molecule type" value="Genomic_DNA"/>
</dbReference>
<feature type="signal peptide" evidence="1">
    <location>
        <begin position="1"/>
        <end position="22"/>
    </location>
</feature>
<keyword evidence="1" id="KW-0732">Signal</keyword>
<evidence type="ECO:0000256" key="1">
    <source>
        <dbReference type="SAM" id="SignalP"/>
    </source>
</evidence>
<keyword evidence="3" id="KW-1185">Reference proteome</keyword>